<proteinExistence type="predicted"/>
<keyword evidence="1" id="KW-0732">Signal</keyword>
<evidence type="ECO:0000256" key="1">
    <source>
        <dbReference type="SAM" id="SignalP"/>
    </source>
</evidence>
<name>A0ABR1V9P1_9PEZI</name>
<organism evidence="2 3">
    <name type="scientific">Apiospora hydei</name>
    <dbReference type="NCBI Taxonomy" id="1337664"/>
    <lineage>
        <taxon>Eukaryota</taxon>
        <taxon>Fungi</taxon>
        <taxon>Dikarya</taxon>
        <taxon>Ascomycota</taxon>
        <taxon>Pezizomycotina</taxon>
        <taxon>Sordariomycetes</taxon>
        <taxon>Xylariomycetidae</taxon>
        <taxon>Amphisphaeriales</taxon>
        <taxon>Apiosporaceae</taxon>
        <taxon>Apiospora</taxon>
    </lineage>
</organism>
<dbReference type="RefSeq" id="XP_066663764.1">
    <property type="nucleotide sequence ID" value="XM_066818072.1"/>
</dbReference>
<feature type="chain" id="PRO_5047324958" evidence="1">
    <location>
        <begin position="21"/>
        <end position="127"/>
    </location>
</feature>
<protein>
    <submittedName>
        <fullName evidence="2">Uncharacterized protein</fullName>
    </submittedName>
</protein>
<accession>A0ABR1V9P1</accession>
<gene>
    <name evidence="2" type="ORF">PG997_013758</name>
</gene>
<dbReference type="EMBL" id="JAQQWN010000009">
    <property type="protein sequence ID" value="KAK8067011.1"/>
    <property type="molecule type" value="Genomic_DNA"/>
</dbReference>
<sequence length="127" mass="14173">MKPILVLIILASISAPSSVSAPMDDAKPSEFLTVTPSESTGIMPPGPTDVPPAMPIENIPETVPESGLFEYRFTVVTSESFLSFSCQVPGPQRGLHATRWFCWRLRLLWGQRHCRGSLWRLVCLERF</sequence>
<dbReference type="Proteomes" id="UP001433268">
    <property type="component" value="Unassembled WGS sequence"/>
</dbReference>
<dbReference type="GeneID" id="92051132"/>
<keyword evidence="3" id="KW-1185">Reference proteome</keyword>
<feature type="signal peptide" evidence="1">
    <location>
        <begin position="1"/>
        <end position="20"/>
    </location>
</feature>
<comment type="caution">
    <text evidence="2">The sequence shown here is derived from an EMBL/GenBank/DDBJ whole genome shotgun (WGS) entry which is preliminary data.</text>
</comment>
<evidence type="ECO:0000313" key="2">
    <source>
        <dbReference type="EMBL" id="KAK8067011.1"/>
    </source>
</evidence>
<evidence type="ECO:0000313" key="3">
    <source>
        <dbReference type="Proteomes" id="UP001433268"/>
    </source>
</evidence>
<reference evidence="2 3" key="1">
    <citation type="submission" date="2023-01" db="EMBL/GenBank/DDBJ databases">
        <title>Analysis of 21 Apiospora genomes using comparative genomics revels a genus with tremendous synthesis potential of carbohydrate active enzymes and secondary metabolites.</title>
        <authorList>
            <person name="Sorensen T."/>
        </authorList>
    </citation>
    <scope>NUCLEOTIDE SEQUENCE [LARGE SCALE GENOMIC DNA]</scope>
    <source>
        <strain evidence="2 3">CBS 114990</strain>
    </source>
</reference>